<gene>
    <name evidence="6 9" type="primary">map</name>
    <name evidence="9" type="ORF">IAD18_07860</name>
</gene>
<feature type="binding site" evidence="6">
    <location>
        <position position="77"/>
    </location>
    <ligand>
        <name>substrate</name>
    </ligand>
</feature>
<reference evidence="9" key="1">
    <citation type="submission" date="2020-10" db="EMBL/GenBank/DDBJ databases">
        <authorList>
            <person name="Gilroy R."/>
        </authorList>
    </citation>
    <scope>NUCLEOTIDE SEQUENCE</scope>
    <source>
        <strain evidence="9">17073</strain>
    </source>
</reference>
<keyword evidence="4 6" id="KW-0479">Metal-binding</keyword>
<dbReference type="Proteomes" id="UP000824076">
    <property type="component" value="Unassembled WGS sequence"/>
</dbReference>
<dbReference type="InterPro" id="IPR001714">
    <property type="entry name" value="Pept_M24_MAP"/>
</dbReference>
<dbReference type="GO" id="GO:0004239">
    <property type="term" value="F:initiator methionyl aminopeptidase activity"/>
    <property type="evidence" value="ECO:0007669"/>
    <property type="project" value="UniProtKB-UniRule"/>
</dbReference>
<comment type="caution">
    <text evidence="9">The sequence shown here is derived from an EMBL/GenBank/DDBJ whole genome shotgun (WGS) entry which is preliminary data.</text>
</comment>
<dbReference type="InterPro" id="IPR002467">
    <property type="entry name" value="Pept_M24A_MAP1"/>
</dbReference>
<evidence type="ECO:0000256" key="4">
    <source>
        <dbReference type="ARBA" id="ARBA00022723"/>
    </source>
</evidence>
<comment type="cofactor">
    <cofactor evidence="6">
        <name>Co(2+)</name>
        <dbReference type="ChEBI" id="CHEBI:48828"/>
    </cofactor>
    <cofactor evidence="6">
        <name>Zn(2+)</name>
        <dbReference type="ChEBI" id="CHEBI:29105"/>
    </cofactor>
    <cofactor evidence="6">
        <name>Mn(2+)</name>
        <dbReference type="ChEBI" id="CHEBI:29035"/>
    </cofactor>
    <cofactor evidence="6">
        <name>Fe(2+)</name>
        <dbReference type="ChEBI" id="CHEBI:29033"/>
    </cofactor>
    <text evidence="6">Binds 2 divalent metal cations per subunit. Has a high-affinity and a low affinity metal-binding site. The true nature of the physiological cofactor is under debate. The enzyme is active with cobalt, zinc, manganese or divalent iron ions. Most likely, methionine aminopeptidases function as mononuclear Fe(2+)-metalloproteases under physiological conditions, and the catalytically relevant metal-binding site has been assigned to the histidine-containing high-affinity site.</text>
</comment>
<dbReference type="PROSITE" id="PS00680">
    <property type="entry name" value="MAP_1"/>
    <property type="match status" value="1"/>
</dbReference>
<dbReference type="GO" id="GO:0006508">
    <property type="term" value="P:proteolysis"/>
    <property type="evidence" value="ECO:0007669"/>
    <property type="project" value="UniProtKB-KW"/>
</dbReference>
<evidence type="ECO:0000256" key="1">
    <source>
        <dbReference type="ARBA" id="ARBA00002521"/>
    </source>
</evidence>
<feature type="binding site" evidence="6">
    <location>
        <position position="232"/>
    </location>
    <ligand>
        <name>a divalent metal cation</name>
        <dbReference type="ChEBI" id="CHEBI:60240"/>
        <label>1</label>
    </ligand>
</feature>
<dbReference type="NCBIfam" id="TIGR00500">
    <property type="entry name" value="met_pdase_I"/>
    <property type="match status" value="1"/>
</dbReference>
<feature type="binding site" evidence="6">
    <location>
        <position position="175"/>
    </location>
    <ligand>
        <name>substrate</name>
    </ligand>
</feature>
<feature type="binding site" evidence="6">
    <location>
        <position position="168"/>
    </location>
    <ligand>
        <name>a divalent metal cation</name>
        <dbReference type="ChEBI" id="CHEBI:60240"/>
        <label>2</label>
        <note>catalytic</note>
    </ligand>
</feature>
<feature type="binding site" evidence="6">
    <location>
        <position position="201"/>
    </location>
    <ligand>
        <name>a divalent metal cation</name>
        <dbReference type="ChEBI" id="CHEBI:60240"/>
        <label>2</label>
        <note>catalytic</note>
    </ligand>
</feature>
<dbReference type="EMBL" id="DVMS01000221">
    <property type="protein sequence ID" value="HIU39562.1"/>
    <property type="molecule type" value="Genomic_DNA"/>
</dbReference>
<evidence type="ECO:0000256" key="3">
    <source>
        <dbReference type="ARBA" id="ARBA00022670"/>
    </source>
</evidence>
<dbReference type="InterPro" id="IPR036005">
    <property type="entry name" value="Creatinase/aminopeptidase-like"/>
</dbReference>
<evidence type="ECO:0000256" key="5">
    <source>
        <dbReference type="ARBA" id="ARBA00022801"/>
    </source>
</evidence>
<evidence type="ECO:0000313" key="10">
    <source>
        <dbReference type="Proteomes" id="UP000824076"/>
    </source>
</evidence>
<dbReference type="PRINTS" id="PR00599">
    <property type="entry name" value="MAPEPTIDASE"/>
</dbReference>
<evidence type="ECO:0000313" key="9">
    <source>
        <dbReference type="EMBL" id="HIU39562.1"/>
    </source>
</evidence>
<evidence type="ECO:0000256" key="7">
    <source>
        <dbReference type="RuleBase" id="RU003653"/>
    </source>
</evidence>
<evidence type="ECO:0000259" key="8">
    <source>
        <dbReference type="Pfam" id="PF00557"/>
    </source>
</evidence>
<dbReference type="AlphaFoldDB" id="A0A9D1INY8"/>
<feature type="binding site" evidence="6">
    <location>
        <position position="232"/>
    </location>
    <ligand>
        <name>a divalent metal cation</name>
        <dbReference type="ChEBI" id="CHEBI:60240"/>
        <label>2</label>
        <note>catalytic</note>
    </ligand>
</feature>
<feature type="binding site" evidence="6">
    <location>
        <position position="105"/>
    </location>
    <ligand>
        <name>a divalent metal cation</name>
        <dbReference type="ChEBI" id="CHEBI:60240"/>
        <label>2</label>
        <note>catalytic</note>
    </ligand>
</feature>
<dbReference type="Gene3D" id="3.90.230.10">
    <property type="entry name" value="Creatinase/methionine aminopeptidase superfamily"/>
    <property type="match status" value="1"/>
</dbReference>
<name>A0A9D1INY8_9BACT</name>
<comment type="subunit">
    <text evidence="6">Monomer.</text>
</comment>
<protein>
    <recommendedName>
        <fullName evidence="6 7">Methionine aminopeptidase</fullName>
        <shortName evidence="6">MAP</shortName>
        <shortName evidence="6">MetAP</shortName>
        <ecNumber evidence="6 7">3.4.11.18</ecNumber>
    </recommendedName>
    <alternativeName>
        <fullName evidence="6">Peptidase M</fullName>
    </alternativeName>
</protein>
<accession>A0A9D1INY8</accession>
<comment type="similarity">
    <text evidence="6">Belongs to the peptidase M24A family. Methionine aminopeptidase type 1 subfamily.</text>
</comment>
<feature type="domain" description="Peptidase M24" evidence="8">
    <location>
        <begin position="11"/>
        <end position="238"/>
    </location>
</feature>
<dbReference type="GO" id="GO:0046872">
    <property type="term" value="F:metal ion binding"/>
    <property type="evidence" value="ECO:0007669"/>
    <property type="project" value="UniProtKB-UniRule"/>
</dbReference>
<keyword evidence="3 6" id="KW-0645">Protease</keyword>
<feature type="binding site" evidence="6">
    <location>
        <position position="94"/>
    </location>
    <ligand>
        <name>a divalent metal cation</name>
        <dbReference type="ChEBI" id="CHEBI:60240"/>
        <label>1</label>
    </ligand>
</feature>
<dbReference type="SUPFAM" id="SSF55920">
    <property type="entry name" value="Creatinase/aminopeptidase"/>
    <property type="match status" value="1"/>
</dbReference>
<comment type="catalytic activity">
    <reaction evidence="6 7">
        <text>Release of N-terminal amino acids, preferentially methionine, from peptides and arylamides.</text>
        <dbReference type="EC" id="3.4.11.18"/>
    </reaction>
</comment>
<dbReference type="GO" id="GO:0005829">
    <property type="term" value="C:cytosol"/>
    <property type="evidence" value="ECO:0007669"/>
    <property type="project" value="TreeGrafter"/>
</dbReference>
<dbReference type="EC" id="3.4.11.18" evidence="6 7"/>
<dbReference type="Pfam" id="PF00557">
    <property type="entry name" value="Peptidase_M24"/>
    <property type="match status" value="1"/>
</dbReference>
<dbReference type="HAMAP" id="MF_01974">
    <property type="entry name" value="MetAP_1"/>
    <property type="match status" value="1"/>
</dbReference>
<reference evidence="9" key="2">
    <citation type="journal article" date="2021" name="PeerJ">
        <title>Extensive microbial diversity within the chicken gut microbiome revealed by metagenomics and culture.</title>
        <authorList>
            <person name="Gilroy R."/>
            <person name="Ravi A."/>
            <person name="Getino M."/>
            <person name="Pursley I."/>
            <person name="Horton D.L."/>
            <person name="Alikhan N.F."/>
            <person name="Baker D."/>
            <person name="Gharbi K."/>
            <person name="Hall N."/>
            <person name="Watson M."/>
            <person name="Adriaenssens E.M."/>
            <person name="Foster-Nyarko E."/>
            <person name="Jarju S."/>
            <person name="Secka A."/>
            <person name="Antonio M."/>
            <person name="Oren A."/>
            <person name="Chaudhuri R.R."/>
            <person name="La Ragione R."/>
            <person name="Hildebrand F."/>
            <person name="Pallen M.J."/>
        </authorList>
    </citation>
    <scope>NUCLEOTIDE SEQUENCE</scope>
    <source>
        <strain evidence="9">17073</strain>
    </source>
</reference>
<dbReference type="PANTHER" id="PTHR43330:SF27">
    <property type="entry name" value="METHIONINE AMINOPEPTIDASE"/>
    <property type="match status" value="1"/>
</dbReference>
<keyword evidence="5 6" id="KW-0378">Hydrolase</keyword>
<organism evidence="9 10">
    <name type="scientific">Candidatus Limisoma intestinavium</name>
    <dbReference type="NCBI Taxonomy" id="2840856"/>
    <lineage>
        <taxon>Bacteria</taxon>
        <taxon>Pseudomonadati</taxon>
        <taxon>Bacteroidota</taxon>
        <taxon>Bacteroidia</taxon>
        <taxon>Bacteroidales</taxon>
        <taxon>Candidatus Limisoma</taxon>
    </lineage>
</organism>
<proteinExistence type="inferred from homology"/>
<feature type="binding site" evidence="6">
    <location>
        <position position="105"/>
    </location>
    <ligand>
        <name>a divalent metal cation</name>
        <dbReference type="ChEBI" id="CHEBI:60240"/>
        <label>1</label>
    </ligand>
</feature>
<sequence length="255" mass="27978">MIYLKTDEEIELMRVSNLLVGRTLGELSKWIAPGITTLKLDKIAEEFIRDNGGVPGFLGYGGFPGTICVSVNETVVHGIPSNQTLREGDIVSIDCGAVVDGYNGDSAYTFPVGEVEPRVKELLEVTKESLYRGIEQAVEGNRIGHIGHAIQDYCEHRGFTVVREMTGHGIGKKLHEDPAVPNYGRPGVGPLIKNGMCIAIEPMINMGSRNIVIEQDGWTCRTKDRKPSAHFEHTVAIRNGKAEILSSFEFIEANK</sequence>
<keyword evidence="2 6" id="KW-0031">Aminopeptidase</keyword>
<dbReference type="GO" id="GO:0070006">
    <property type="term" value="F:metalloaminopeptidase activity"/>
    <property type="evidence" value="ECO:0007669"/>
    <property type="project" value="UniProtKB-UniRule"/>
</dbReference>
<dbReference type="InterPro" id="IPR000994">
    <property type="entry name" value="Pept_M24"/>
</dbReference>
<evidence type="ECO:0000256" key="6">
    <source>
        <dbReference type="HAMAP-Rule" id="MF_01974"/>
    </source>
</evidence>
<dbReference type="PANTHER" id="PTHR43330">
    <property type="entry name" value="METHIONINE AMINOPEPTIDASE"/>
    <property type="match status" value="1"/>
</dbReference>
<evidence type="ECO:0000256" key="2">
    <source>
        <dbReference type="ARBA" id="ARBA00022438"/>
    </source>
</evidence>
<dbReference type="CDD" id="cd01086">
    <property type="entry name" value="MetAP1"/>
    <property type="match status" value="1"/>
</dbReference>
<comment type="function">
    <text evidence="1 6">Removes the N-terminal methionine from nascent proteins. The N-terminal methionine is often cleaved when the second residue in the primary sequence is small and uncharged (Met-Ala-, Cys, Gly, Pro, Ser, Thr, or Val). Requires deformylation of the N(alpha)-formylated initiator methionine before it can be hydrolyzed.</text>
</comment>